<dbReference type="AlphaFoldDB" id="D3BJE0"/>
<feature type="domain" description="BCNT-C" evidence="2">
    <location>
        <begin position="175"/>
        <end position="252"/>
    </location>
</feature>
<feature type="compositionally biased region" description="Acidic residues" evidence="1">
    <location>
        <begin position="79"/>
        <end position="102"/>
    </location>
</feature>
<gene>
    <name evidence="3" type="ORF">PPL_08665</name>
</gene>
<feature type="region of interest" description="Disordered" evidence="1">
    <location>
        <begin position="1"/>
        <end position="141"/>
    </location>
</feature>
<dbReference type="PROSITE" id="PS51279">
    <property type="entry name" value="BCNT_C"/>
    <property type="match status" value="1"/>
</dbReference>
<feature type="compositionally biased region" description="Acidic residues" evidence="1">
    <location>
        <begin position="24"/>
        <end position="46"/>
    </location>
</feature>
<evidence type="ECO:0000313" key="4">
    <source>
        <dbReference type="Proteomes" id="UP000001396"/>
    </source>
</evidence>
<dbReference type="GeneID" id="31364144"/>
<feature type="region of interest" description="Disordered" evidence="1">
    <location>
        <begin position="175"/>
        <end position="196"/>
    </location>
</feature>
<dbReference type="OMA" id="ECEREEP"/>
<feature type="compositionally biased region" description="Basic and acidic residues" evidence="1">
    <location>
        <begin position="103"/>
        <end position="124"/>
    </location>
</feature>
<evidence type="ECO:0000259" key="2">
    <source>
        <dbReference type="PROSITE" id="PS51279"/>
    </source>
</evidence>
<dbReference type="PANTHER" id="PTHR48407">
    <property type="entry name" value="CRANIOFACIAL DEVELOPMENT PROTEIN 1"/>
    <property type="match status" value="1"/>
</dbReference>
<feature type="compositionally biased region" description="Basic residues" evidence="1">
    <location>
        <begin position="56"/>
        <end position="75"/>
    </location>
</feature>
<sequence>MSDSVIRSRTRANVVIPKLQAEDAYSEDEEDDDDYEPSEGEQELAENDTKEDEKKSKRKLATKAKQPKKKQQKKKKGDEDEEEEEDEEAEAVDEEEEVVVDLDGEKETDDKDSKDGEKKEKTLEEMMNEIPDTTPKSAETTELVKEKTVEVFEFAGQKVVKEREVVVPKPAAGIAKKKPGLDSVLSNLGGKPKKLTTLQKSQLDWDSYKDSNILEKNDMERQAKNGYLEKQAFLQRTDQNLANTIKNLSKKK</sequence>
<name>D3BJE0_HETP5</name>
<dbReference type="Pfam" id="PF07572">
    <property type="entry name" value="BCNT"/>
    <property type="match status" value="1"/>
</dbReference>
<dbReference type="Proteomes" id="UP000001396">
    <property type="component" value="Unassembled WGS sequence"/>
</dbReference>
<accession>D3BJE0</accession>
<dbReference type="PANTHER" id="PTHR48407:SF1">
    <property type="entry name" value="CRANIOFACIAL DEVELOPMENT PROTEIN 1"/>
    <property type="match status" value="1"/>
</dbReference>
<dbReference type="InParanoid" id="D3BJE0"/>
<protein>
    <recommendedName>
        <fullName evidence="2">BCNT-C domain-containing protein</fullName>
    </recommendedName>
</protein>
<dbReference type="InterPro" id="IPR011421">
    <property type="entry name" value="BCNT-C"/>
</dbReference>
<keyword evidence="4" id="KW-1185">Reference proteome</keyword>
<dbReference type="RefSeq" id="XP_020430148.1">
    <property type="nucleotide sequence ID" value="XM_020579473.1"/>
</dbReference>
<dbReference type="STRING" id="670386.D3BJE0"/>
<comment type="caution">
    <text evidence="3">The sequence shown here is derived from an EMBL/GenBank/DDBJ whole genome shotgun (WGS) entry which is preliminary data.</text>
</comment>
<evidence type="ECO:0000256" key="1">
    <source>
        <dbReference type="SAM" id="MobiDB-lite"/>
    </source>
</evidence>
<proteinExistence type="predicted"/>
<organism evidence="3 4">
    <name type="scientific">Heterostelium pallidum (strain ATCC 26659 / Pp 5 / PN500)</name>
    <name type="common">Cellular slime mold</name>
    <name type="synonym">Polysphondylium pallidum</name>
    <dbReference type="NCBI Taxonomy" id="670386"/>
    <lineage>
        <taxon>Eukaryota</taxon>
        <taxon>Amoebozoa</taxon>
        <taxon>Evosea</taxon>
        <taxon>Eumycetozoa</taxon>
        <taxon>Dictyostelia</taxon>
        <taxon>Acytosteliales</taxon>
        <taxon>Acytosteliaceae</taxon>
        <taxon>Heterostelium</taxon>
    </lineage>
</organism>
<dbReference type="GO" id="GO:0000812">
    <property type="term" value="C:Swr1 complex"/>
    <property type="evidence" value="ECO:0007669"/>
    <property type="project" value="TreeGrafter"/>
</dbReference>
<dbReference type="InterPro" id="IPR027124">
    <property type="entry name" value="Swc5/CFDP1/2"/>
</dbReference>
<dbReference type="EMBL" id="ADBJ01000038">
    <property type="protein sequence ID" value="EFA78020.1"/>
    <property type="molecule type" value="Genomic_DNA"/>
</dbReference>
<evidence type="ECO:0000313" key="3">
    <source>
        <dbReference type="EMBL" id="EFA78020.1"/>
    </source>
</evidence>
<reference evidence="3 4" key="1">
    <citation type="journal article" date="2011" name="Genome Res.">
        <title>Phylogeny-wide analysis of social amoeba genomes highlights ancient origins for complex intercellular communication.</title>
        <authorList>
            <person name="Heidel A.J."/>
            <person name="Lawal H.M."/>
            <person name="Felder M."/>
            <person name="Schilde C."/>
            <person name="Helps N.R."/>
            <person name="Tunggal B."/>
            <person name="Rivero F."/>
            <person name="John U."/>
            <person name="Schleicher M."/>
            <person name="Eichinger L."/>
            <person name="Platzer M."/>
            <person name="Noegel A.A."/>
            <person name="Schaap P."/>
            <person name="Gloeckner G."/>
        </authorList>
    </citation>
    <scope>NUCLEOTIDE SEQUENCE [LARGE SCALE GENOMIC DNA]</scope>
    <source>
        <strain evidence="4">ATCC 26659 / Pp 5 / PN500</strain>
    </source>
</reference>